<dbReference type="CDD" id="cd06533">
    <property type="entry name" value="Glyco_transf_WecG_TagA"/>
    <property type="match status" value="1"/>
</dbReference>
<proteinExistence type="predicted"/>
<gene>
    <name evidence="4" type="ORF">QO016_000991</name>
</gene>
<reference evidence="4 5" key="1">
    <citation type="submission" date="2023-07" db="EMBL/GenBank/DDBJ databases">
        <title>Genomic Encyclopedia of Type Strains, Phase IV (KMG-IV): sequencing the most valuable type-strain genomes for metagenomic binning, comparative biology and taxonomic classification.</title>
        <authorList>
            <person name="Goeker M."/>
        </authorList>
    </citation>
    <scope>NUCLEOTIDE SEQUENCE [LARGE SCALE GENOMIC DNA]</scope>
    <source>
        <strain evidence="4 5">DSM 19562</strain>
    </source>
</reference>
<evidence type="ECO:0000313" key="5">
    <source>
        <dbReference type="Proteomes" id="UP001236369"/>
    </source>
</evidence>
<evidence type="ECO:0000313" key="4">
    <source>
        <dbReference type="EMBL" id="MDQ0441508.1"/>
    </source>
</evidence>
<dbReference type="PANTHER" id="PTHR34136">
    <property type="match status" value="1"/>
</dbReference>
<sequence>MSTIAEPAISPAAHTERPGPRTSFLDLPFDRLDRDGALAALLAAPAEERFRYLVTPNVDHMIRIADDPAIARLYREAWLCINDSRILTLLARTCAVDLPAVPGSDLVSALLTHPELPADTPILIVGGGEGLAQAVAALCGLTRVEQIRPPMGLRKDPAALAATVEAVEARPARFVILAVGSPQQEILADAIARRGRARGIGLCIGAGLEFLVGDRRRAPAFVRALNLEWLFRLACEPNRLARRYLVEGPRIFRLVWEHRRRSA</sequence>
<dbReference type="Pfam" id="PF03808">
    <property type="entry name" value="Glyco_tran_WecG"/>
    <property type="match status" value="1"/>
</dbReference>
<dbReference type="Proteomes" id="UP001236369">
    <property type="component" value="Unassembled WGS sequence"/>
</dbReference>
<organism evidence="4 5">
    <name type="scientific">Methylobacterium persicinum</name>
    <dbReference type="NCBI Taxonomy" id="374426"/>
    <lineage>
        <taxon>Bacteria</taxon>
        <taxon>Pseudomonadati</taxon>
        <taxon>Pseudomonadota</taxon>
        <taxon>Alphaproteobacteria</taxon>
        <taxon>Hyphomicrobiales</taxon>
        <taxon>Methylobacteriaceae</taxon>
        <taxon>Methylobacterium</taxon>
    </lineage>
</organism>
<dbReference type="PANTHER" id="PTHR34136:SF1">
    <property type="entry name" value="UDP-N-ACETYL-D-MANNOSAMINURONIC ACID TRANSFERASE"/>
    <property type="match status" value="1"/>
</dbReference>
<evidence type="ECO:0000256" key="3">
    <source>
        <dbReference type="SAM" id="MobiDB-lite"/>
    </source>
</evidence>
<dbReference type="EMBL" id="JAUSVV010000002">
    <property type="protein sequence ID" value="MDQ0441508.1"/>
    <property type="molecule type" value="Genomic_DNA"/>
</dbReference>
<evidence type="ECO:0000256" key="1">
    <source>
        <dbReference type="ARBA" id="ARBA00022676"/>
    </source>
</evidence>
<evidence type="ECO:0000256" key="2">
    <source>
        <dbReference type="ARBA" id="ARBA00022679"/>
    </source>
</evidence>
<protein>
    <submittedName>
        <fullName evidence="4">Exopolysaccharide biosynthesis WecB/TagA/CpsF family protein</fullName>
    </submittedName>
</protein>
<keyword evidence="1" id="KW-0328">Glycosyltransferase</keyword>
<feature type="region of interest" description="Disordered" evidence="3">
    <location>
        <begin position="1"/>
        <end position="21"/>
    </location>
</feature>
<dbReference type="RefSeq" id="WP_238250100.1">
    <property type="nucleotide sequence ID" value="NZ_BPQX01000037.1"/>
</dbReference>
<keyword evidence="2" id="KW-0808">Transferase</keyword>
<keyword evidence="5" id="KW-1185">Reference proteome</keyword>
<dbReference type="InterPro" id="IPR004629">
    <property type="entry name" value="WecG_TagA_CpsF"/>
</dbReference>
<name>A0ABU0HI59_9HYPH</name>
<comment type="caution">
    <text evidence="4">The sequence shown here is derived from an EMBL/GenBank/DDBJ whole genome shotgun (WGS) entry which is preliminary data.</text>
</comment>
<dbReference type="NCBIfam" id="TIGR00696">
    <property type="entry name" value="wecG_tagA_cpsF"/>
    <property type="match status" value="1"/>
</dbReference>
<accession>A0ABU0HI59</accession>